<evidence type="ECO:0000313" key="12">
    <source>
        <dbReference type="EMBL" id="AYU81017.1"/>
    </source>
</evidence>
<dbReference type="SMART" id="SM00647">
    <property type="entry name" value="IBR"/>
    <property type="match status" value="2"/>
</dbReference>
<keyword evidence="13" id="KW-1185">Reference proteome</keyword>
<dbReference type="InterPro" id="IPR048962">
    <property type="entry name" value="ARIH1-like_UBL"/>
</dbReference>
<organism evidence="12 13">
    <name type="scientific">Leishmania donovani</name>
    <dbReference type="NCBI Taxonomy" id="5661"/>
    <lineage>
        <taxon>Eukaryota</taxon>
        <taxon>Discoba</taxon>
        <taxon>Euglenozoa</taxon>
        <taxon>Kinetoplastea</taxon>
        <taxon>Metakinetoplastina</taxon>
        <taxon>Trypanosomatida</taxon>
        <taxon>Trypanosomatidae</taxon>
        <taxon>Leishmaniinae</taxon>
        <taxon>Leishmania</taxon>
    </lineage>
</organism>
<name>A0A3Q8IEV4_LEIDO</name>
<evidence type="ECO:0000256" key="3">
    <source>
        <dbReference type="ARBA" id="ARBA00022679"/>
    </source>
</evidence>
<dbReference type="Gene3D" id="3.30.40.10">
    <property type="entry name" value="Zinc/RING finger domain, C3HC4 (zinc finger)"/>
    <property type="match status" value="1"/>
</dbReference>
<keyword evidence="3" id="KW-0808">Transferase</keyword>
<accession>A0A3Q8IEV4</accession>
<dbReference type="PANTHER" id="PTHR11685">
    <property type="entry name" value="RBR FAMILY RING FINGER AND IBR DOMAIN-CONTAINING"/>
    <property type="match status" value="1"/>
</dbReference>
<evidence type="ECO:0000256" key="8">
    <source>
        <dbReference type="ARBA" id="ARBA00022833"/>
    </source>
</evidence>
<dbReference type="Pfam" id="PF01485">
    <property type="entry name" value="IBR"/>
    <property type="match status" value="1"/>
</dbReference>
<dbReference type="FunFam" id="1.20.120.1750:FF:000043">
    <property type="entry name" value="RBR-type E3 ubiquitin transferase"/>
    <property type="match status" value="1"/>
</dbReference>
<dbReference type="Pfam" id="PF22191">
    <property type="entry name" value="IBR_1"/>
    <property type="match status" value="1"/>
</dbReference>
<dbReference type="Proteomes" id="UP000274082">
    <property type="component" value="Chromosome 30"/>
</dbReference>
<dbReference type="PROSITE" id="PS50089">
    <property type="entry name" value="ZF_RING_2"/>
    <property type="match status" value="1"/>
</dbReference>
<protein>
    <recommendedName>
        <fullName evidence="2">RBR-type E3 ubiquitin transferase</fullName>
        <ecNumber evidence="2">2.3.2.31</ecNumber>
    </recommendedName>
</protein>
<dbReference type="FunFam" id="3.30.40.10:FF:000965">
    <property type="entry name" value="RBR-type E3 ubiquitin transferase"/>
    <property type="match status" value="1"/>
</dbReference>
<dbReference type="OrthoDB" id="10009520at2759"/>
<feature type="domain" description="RING-type" evidence="11">
    <location>
        <begin position="133"/>
        <end position="354"/>
    </location>
</feature>
<sequence length="526" mass="59003">MGKKDKEVMYDPGYDKEYYGEDDDEYAYEDQEAAATVVPSASVAAEQKYAQCEERTMDVSEVLAMQSAVVREVVNLTCLSTSAATLLLRRYRWSRDVAVERYFENSTAVLSDLGITEEASLHEAKLLHGETGGPIVCGICAMEYNPQKVACLSTCQHYFCLECWRDHIKSRIVENLIGTHCPEQGCCQLVGLSVMCELFSECDDEAKNGKSKSILKQIHRKYLTSFVETCPTLHWCPNRQGCAAVIYAPVPPLQGQGVRCLLCNRSYCLRCSYEPHRPATCENIRQWKSYCSKEGANLAYILSRTKQCPECKKTIEKSGGCNHMTCKCGHEFCWVCLGPWKQHSGDYYSCRNVEHHGSAASEEAVDASRRFTYHYERYTLHLDSAERDEKLLRTMAHNPTMRERLIKAQRRMDENRAPGVVSGALKQEGVPLVGLTCATSEVVSRVTDTLFTARDILAHSYVAMFYLCENDSEGQLMAHRVGKLEEATEAMSGSLIKLFTATGSQLGTFFDAADVLVAWMKALCDV</sequence>
<dbReference type="GO" id="GO:0016567">
    <property type="term" value="P:protein ubiquitination"/>
    <property type="evidence" value="ECO:0007669"/>
    <property type="project" value="InterPro"/>
</dbReference>
<dbReference type="SUPFAM" id="SSF57850">
    <property type="entry name" value="RING/U-box"/>
    <property type="match status" value="2"/>
</dbReference>
<evidence type="ECO:0000313" key="13">
    <source>
        <dbReference type="Proteomes" id="UP000274082"/>
    </source>
</evidence>
<dbReference type="InterPro" id="IPR013083">
    <property type="entry name" value="Znf_RING/FYVE/PHD"/>
</dbReference>
<evidence type="ECO:0000256" key="5">
    <source>
        <dbReference type="ARBA" id="ARBA00022737"/>
    </source>
</evidence>
<dbReference type="VEuPathDB" id="TriTrypDB:LdCL_300027300"/>
<dbReference type="Gene3D" id="1.20.120.1750">
    <property type="match status" value="1"/>
</dbReference>
<reference evidence="12 13" key="1">
    <citation type="journal article" date="2018" name="Sci. Rep.">
        <title>A complete Leishmania donovani reference genome identifies novel genetic variations associated with virulence.</title>
        <authorList>
            <person name="Lypaczewski P."/>
            <person name="Hoshizaki J."/>
            <person name="Zhang W.-W."/>
            <person name="McCall L.-I."/>
            <person name="Torcivia-Rodriguez J."/>
            <person name="Simonyan V."/>
            <person name="Kaur A."/>
            <person name="Dewar K."/>
            <person name="Matlashewski G."/>
        </authorList>
    </citation>
    <scope>NUCLEOTIDE SEQUENCE [LARGE SCALE GENOMIC DNA]</scope>
    <source>
        <strain evidence="12 13">LdCL</strain>
    </source>
</reference>
<keyword evidence="6 9" id="KW-0863">Zinc-finger</keyword>
<evidence type="ECO:0000259" key="10">
    <source>
        <dbReference type="PROSITE" id="PS50089"/>
    </source>
</evidence>
<keyword evidence="4" id="KW-0479">Metal-binding</keyword>
<dbReference type="InterPro" id="IPR044066">
    <property type="entry name" value="TRIAD_supradom"/>
</dbReference>
<dbReference type="InterPro" id="IPR031127">
    <property type="entry name" value="E3_UB_ligase_RBR"/>
</dbReference>
<evidence type="ECO:0000256" key="1">
    <source>
        <dbReference type="ARBA" id="ARBA00001798"/>
    </source>
</evidence>
<dbReference type="GO" id="GO:0061630">
    <property type="term" value="F:ubiquitin protein ligase activity"/>
    <property type="evidence" value="ECO:0007669"/>
    <property type="project" value="UniProtKB-EC"/>
</dbReference>
<evidence type="ECO:0000256" key="9">
    <source>
        <dbReference type="PROSITE-ProRule" id="PRU00175"/>
    </source>
</evidence>
<evidence type="ECO:0000256" key="6">
    <source>
        <dbReference type="ARBA" id="ARBA00022771"/>
    </source>
</evidence>
<dbReference type="InterPro" id="IPR017907">
    <property type="entry name" value="Znf_RING_CS"/>
</dbReference>
<dbReference type="EMBL" id="CP029529">
    <property type="protein sequence ID" value="AYU81017.1"/>
    <property type="molecule type" value="Genomic_DNA"/>
</dbReference>
<dbReference type="PROSITE" id="PS00518">
    <property type="entry name" value="ZF_RING_1"/>
    <property type="match status" value="1"/>
</dbReference>
<dbReference type="AlphaFoldDB" id="A0A3Q8IEV4"/>
<feature type="domain" description="RING-type" evidence="10">
    <location>
        <begin position="137"/>
        <end position="182"/>
    </location>
</feature>
<dbReference type="InterPro" id="IPR001841">
    <property type="entry name" value="Znf_RING"/>
</dbReference>
<evidence type="ECO:0000256" key="7">
    <source>
        <dbReference type="ARBA" id="ARBA00022786"/>
    </source>
</evidence>
<evidence type="ECO:0000256" key="4">
    <source>
        <dbReference type="ARBA" id="ARBA00022723"/>
    </source>
</evidence>
<comment type="catalytic activity">
    <reaction evidence="1">
        <text>[E2 ubiquitin-conjugating enzyme]-S-ubiquitinyl-L-cysteine + [acceptor protein]-L-lysine = [E2 ubiquitin-conjugating enzyme]-L-cysteine + [acceptor protein]-N(6)-ubiquitinyl-L-lysine.</text>
        <dbReference type="EC" id="2.3.2.31"/>
    </reaction>
</comment>
<proteinExistence type="predicted"/>
<dbReference type="EC" id="2.3.2.31" evidence="2"/>
<dbReference type="PROSITE" id="PS51873">
    <property type="entry name" value="TRIAD"/>
    <property type="match status" value="1"/>
</dbReference>
<dbReference type="VEuPathDB" id="TriTrypDB:LdBPK_302180.1"/>
<evidence type="ECO:0000256" key="2">
    <source>
        <dbReference type="ARBA" id="ARBA00012251"/>
    </source>
</evidence>
<dbReference type="Pfam" id="PF21235">
    <property type="entry name" value="UBA_ARI1"/>
    <property type="match status" value="1"/>
</dbReference>
<keyword evidence="8" id="KW-0862">Zinc</keyword>
<keyword evidence="7" id="KW-0833">Ubl conjugation pathway</keyword>
<dbReference type="VEuPathDB" id="TriTrypDB:LDHU3_30.2950"/>
<dbReference type="GO" id="GO:0008270">
    <property type="term" value="F:zinc ion binding"/>
    <property type="evidence" value="ECO:0007669"/>
    <property type="project" value="UniProtKB-KW"/>
</dbReference>
<keyword evidence="5" id="KW-0677">Repeat</keyword>
<evidence type="ECO:0000259" key="11">
    <source>
        <dbReference type="PROSITE" id="PS51873"/>
    </source>
</evidence>
<dbReference type="InterPro" id="IPR002867">
    <property type="entry name" value="IBR_dom"/>
</dbReference>
<gene>
    <name evidence="12" type="ORF">LdCL_300027300</name>
</gene>